<feature type="compositionally biased region" description="Low complexity" evidence="1">
    <location>
        <begin position="347"/>
        <end position="361"/>
    </location>
</feature>
<feature type="compositionally biased region" description="Polar residues" evidence="1">
    <location>
        <begin position="1"/>
        <end position="10"/>
    </location>
</feature>
<feature type="compositionally biased region" description="Polar residues" evidence="1">
    <location>
        <begin position="140"/>
        <end position="155"/>
    </location>
</feature>
<feature type="region of interest" description="Disordered" evidence="1">
    <location>
        <begin position="244"/>
        <end position="394"/>
    </location>
</feature>
<dbReference type="EMBL" id="JADGJD010001200">
    <property type="protein sequence ID" value="KAJ3045992.1"/>
    <property type="molecule type" value="Genomic_DNA"/>
</dbReference>
<comment type="caution">
    <text evidence="2">The sequence shown here is derived from an EMBL/GenBank/DDBJ whole genome shotgun (WGS) entry which is preliminary data.</text>
</comment>
<feature type="compositionally biased region" description="Basic and acidic residues" evidence="1">
    <location>
        <begin position="244"/>
        <end position="256"/>
    </location>
</feature>
<protein>
    <submittedName>
        <fullName evidence="2">Uncharacterized protein</fullName>
    </submittedName>
</protein>
<evidence type="ECO:0000256" key="1">
    <source>
        <dbReference type="SAM" id="MobiDB-lite"/>
    </source>
</evidence>
<feature type="non-terminal residue" evidence="2">
    <location>
        <position position="562"/>
    </location>
</feature>
<feature type="compositionally biased region" description="Basic and acidic residues" evidence="1">
    <location>
        <begin position="181"/>
        <end position="194"/>
    </location>
</feature>
<accession>A0AAD5S614</accession>
<evidence type="ECO:0000313" key="3">
    <source>
        <dbReference type="Proteomes" id="UP001212841"/>
    </source>
</evidence>
<feature type="compositionally biased region" description="Polar residues" evidence="1">
    <location>
        <begin position="276"/>
        <end position="289"/>
    </location>
</feature>
<feature type="compositionally biased region" description="Polar residues" evidence="1">
    <location>
        <begin position="362"/>
        <end position="374"/>
    </location>
</feature>
<feature type="compositionally biased region" description="Pro residues" evidence="1">
    <location>
        <begin position="488"/>
        <end position="507"/>
    </location>
</feature>
<feature type="region of interest" description="Disordered" evidence="1">
    <location>
        <begin position="419"/>
        <end position="534"/>
    </location>
</feature>
<dbReference type="AlphaFoldDB" id="A0AAD5S614"/>
<organism evidence="2 3">
    <name type="scientific">Rhizophlyctis rosea</name>
    <dbReference type="NCBI Taxonomy" id="64517"/>
    <lineage>
        <taxon>Eukaryota</taxon>
        <taxon>Fungi</taxon>
        <taxon>Fungi incertae sedis</taxon>
        <taxon>Chytridiomycota</taxon>
        <taxon>Chytridiomycota incertae sedis</taxon>
        <taxon>Chytridiomycetes</taxon>
        <taxon>Rhizophlyctidales</taxon>
        <taxon>Rhizophlyctidaceae</taxon>
        <taxon>Rhizophlyctis</taxon>
    </lineage>
</organism>
<gene>
    <name evidence="2" type="ORF">HK097_001061</name>
</gene>
<reference evidence="2" key="1">
    <citation type="submission" date="2020-05" db="EMBL/GenBank/DDBJ databases">
        <title>Phylogenomic resolution of chytrid fungi.</title>
        <authorList>
            <person name="Stajich J.E."/>
            <person name="Amses K."/>
            <person name="Simmons R."/>
            <person name="Seto K."/>
            <person name="Myers J."/>
            <person name="Bonds A."/>
            <person name="Quandt C.A."/>
            <person name="Barry K."/>
            <person name="Liu P."/>
            <person name="Grigoriev I."/>
            <person name="Longcore J.E."/>
            <person name="James T.Y."/>
        </authorList>
    </citation>
    <scope>NUCLEOTIDE SEQUENCE</scope>
    <source>
        <strain evidence="2">JEL0318</strain>
    </source>
</reference>
<sequence length="562" mass="61715">MDRYTSSRSYAASEADVDRKGGRGADLHAYYLEQRNETRRSPPRHVDLLRNPRSPYLSAQTTTLPPPSDTLRPPRSPYLSAQSTLDTYRNPRSPYLSSQRTGIALPEPRPLSPPRGRNAREYTPPSSTTKPAPVSYAKYATSTAQDRPAITSLSFLNDDPYSSERSSHHKAESQMLAEGDSESRSAYGERKYDPLTRPSSRLSTVSKYSGYTATSALLNDRESQSGTSEAEQRVAALVQEYAQRKGVETRRDDHANNRAPSALGFHENGDEVRSALLQSRRSSMRSNLSQPPPRPQSVADMVNRFELSADDRYGLRSVPTPTAPPLNPYSYRAISGRRSSGPDDRLSLSQLQPLPSAPGLARSQSGEAATTYTLPSPPPTRFASPSPSVSASLYGEATAEVGRELAEMRRTVEELKKQFMELKDGGRDGREELRRDDHQSSGTNGLTVSRPTPTRATSMMTPHYTDTFKPVPNPSPLPSAPIHKRISIPPPVPRESKPTLPPYPQPRTTPGTPYASAAPPPALPSDKPIPPLSSNTAIRADLVNLSRQLRHVLSVTTDINEM</sequence>
<feature type="compositionally biased region" description="Basic and acidic residues" evidence="1">
    <location>
        <begin position="419"/>
        <end position="439"/>
    </location>
</feature>
<proteinExistence type="predicted"/>
<feature type="compositionally biased region" description="Polar residues" evidence="1">
    <location>
        <begin position="440"/>
        <end position="460"/>
    </location>
</feature>
<dbReference type="Proteomes" id="UP001212841">
    <property type="component" value="Unassembled WGS sequence"/>
</dbReference>
<feature type="compositionally biased region" description="Basic and acidic residues" evidence="1">
    <location>
        <begin position="34"/>
        <end position="50"/>
    </location>
</feature>
<feature type="region of interest" description="Disordered" evidence="1">
    <location>
        <begin position="1"/>
        <end position="206"/>
    </location>
</feature>
<name>A0AAD5S614_9FUNG</name>
<evidence type="ECO:0000313" key="2">
    <source>
        <dbReference type="EMBL" id="KAJ3045992.1"/>
    </source>
</evidence>
<keyword evidence="3" id="KW-1185">Reference proteome</keyword>
<feature type="compositionally biased region" description="Basic and acidic residues" evidence="1">
    <location>
        <begin position="16"/>
        <end position="26"/>
    </location>
</feature>
<feature type="region of interest" description="Disordered" evidence="1">
    <location>
        <begin position="216"/>
        <end position="235"/>
    </location>
</feature>
<feature type="compositionally biased region" description="Pro residues" evidence="1">
    <location>
        <begin position="518"/>
        <end position="531"/>
    </location>
</feature>
<feature type="compositionally biased region" description="Polar residues" evidence="1">
    <location>
        <begin position="197"/>
        <end position="206"/>
    </location>
</feature>